<organism evidence="1 2">
    <name type="scientific">Streptococcus agalactiae</name>
    <dbReference type="NCBI Taxonomy" id="1311"/>
    <lineage>
        <taxon>Bacteria</taxon>
        <taxon>Bacillati</taxon>
        <taxon>Bacillota</taxon>
        <taxon>Bacilli</taxon>
        <taxon>Lactobacillales</taxon>
        <taxon>Streptococcaceae</taxon>
        <taxon>Streptococcus</taxon>
    </lineage>
</organism>
<evidence type="ECO:0000313" key="2">
    <source>
        <dbReference type="Proteomes" id="UP000250200"/>
    </source>
</evidence>
<comment type="caution">
    <text evidence="1">The sequence shown here is derived from an EMBL/GenBank/DDBJ whole genome shotgun (WGS) entry which is preliminary data.</text>
</comment>
<dbReference type="AlphaFoldDB" id="A0A7Z7P5Z8"/>
<name>A0A7Z7P5Z8_STRAG</name>
<dbReference type="EMBL" id="UAVB01000003">
    <property type="protein sequence ID" value="SQA20095.1"/>
    <property type="molecule type" value="Genomic_DNA"/>
</dbReference>
<protein>
    <submittedName>
        <fullName evidence="1">Phage protein</fullName>
    </submittedName>
</protein>
<proteinExistence type="predicted"/>
<accession>A0A7Z7P5Z8</accession>
<gene>
    <name evidence="1" type="ORF">NCTC8181_02445</name>
</gene>
<dbReference type="Proteomes" id="UP000250200">
    <property type="component" value="Unassembled WGS sequence"/>
</dbReference>
<evidence type="ECO:0000313" key="1">
    <source>
        <dbReference type="EMBL" id="SQA20095.1"/>
    </source>
</evidence>
<sequence>MLKDPYDEGKLDKNKVLQQPQRLQQLEQLQQLQQLQQLEQLQQLQQLEVTNLSYKAFSDIECAIFYLDPPTKIRIKITKVIRSIANLFTIGLIKCQNVTLF</sequence>
<reference evidence="1 2" key="1">
    <citation type="submission" date="2018-06" db="EMBL/GenBank/DDBJ databases">
        <authorList>
            <consortium name="Pathogen Informatics"/>
            <person name="Doyle S."/>
        </authorList>
    </citation>
    <scope>NUCLEOTIDE SEQUENCE [LARGE SCALE GENOMIC DNA]</scope>
    <source>
        <strain evidence="1 2">NCTC8181</strain>
    </source>
</reference>